<evidence type="ECO:0000313" key="5">
    <source>
        <dbReference type="Proteomes" id="UP000192917"/>
    </source>
</evidence>
<dbReference type="InterPro" id="IPR026289">
    <property type="entry name" value="SBP_TakP-like"/>
</dbReference>
<evidence type="ECO:0000313" key="4">
    <source>
        <dbReference type="EMBL" id="SMF18118.1"/>
    </source>
</evidence>
<dbReference type="RefSeq" id="WP_085122625.1">
    <property type="nucleotide sequence ID" value="NZ_FWZX01000006.1"/>
</dbReference>
<gene>
    <name evidence="4" type="ORF">SAMN05428998_106142</name>
</gene>
<dbReference type="NCBIfam" id="NF037995">
    <property type="entry name" value="TRAP_S1"/>
    <property type="match status" value="1"/>
</dbReference>
<dbReference type="CDD" id="cd13604">
    <property type="entry name" value="PBP2_TRAP_ketoacid_lactate_like"/>
    <property type="match status" value="1"/>
</dbReference>
<evidence type="ECO:0000256" key="2">
    <source>
        <dbReference type="PIRSR" id="PIRSR039026-1"/>
    </source>
</evidence>
<organism evidence="4 5">
    <name type="scientific">Tistlia consotensis USBA 355</name>
    <dbReference type="NCBI Taxonomy" id="560819"/>
    <lineage>
        <taxon>Bacteria</taxon>
        <taxon>Pseudomonadati</taxon>
        <taxon>Pseudomonadota</taxon>
        <taxon>Alphaproteobacteria</taxon>
        <taxon>Rhodospirillales</taxon>
        <taxon>Rhodovibrionaceae</taxon>
        <taxon>Tistlia</taxon>
    </lineage>
</organism>
<dbReference type="STRING" id="560819.SAMN05428998_106142"/>
<dbReference type="Gene3D" id="3.40.190.170">
    <property type="entry name" value="Bacterial extracellular solute-binding protein, family 7"/>
    <property type="match status" value="1"/>
</dbReference>
<dbReference type="PROSITE" id="PS51318">
    <property type="entry name" value="TAT"/>
    <property type="match status" value="1"/>
</dbReference>
<keyword evidence="1" id="KW-0732">Signal</keyword>
<keyword evidence="5" id="KW-1185">Reference proteome</keyword>
<name>A0A1Y6BLR4_9PROT</name>
<protein>
    <submittedName>
        <fullName evidence="4">TRAP-type mannitol/chloroaromatic compound transport system, substrate-binding protein</fullName>
    </submittedName>
</protein>
<dbReference type="InterPro" id="IPR038404">
    <property type="entry name" value="TRAP_DctP_sf"/>
</dbReference>
<dbReference type="PANTHER" id="PTHR33376">
    <property type="match status" value="1"/>
</dbReference>
<dbReference type="EMBL" id="FWZX01000006">
    <property type="protein sequence ID" value="SMF18118.1"/>
    <property type="molecule type" value="Genomic_DNA"/>
</dbReference>
<dbReference type="GO" id="GO:0046872">
    <property type="term" value="F:metal ion binding"/>
    <property type="evidence" value="ECO:0007669"/>
    <property type="project" value="UniProtKB-KW"/>
</dbReference>
<dbReference type="AlphaFoldDB" id="A0A1Y6BLR4"/>
<dbReference type="GO" id="GO:0031317">
    <property type="term" value="C:tripartite ATP-independent periplasmic transporter complex"/>
    <property type="evidence" value="ECO:0007669"/>
    <property type="project" value="InterPro"/>
</dbReference>
<proteinExistence type="predicted"/>
<dbReference type="Gene3D" id="3.40.190.10">
    <property type="entry name" value="Periplasmic binding protein-like II"/>
    <property type="match status" value="1"/>
</dbReference>
<sequence length="363" mass="39640">MKRRAFLTGAATAGVAAAAASTLAKPAIAQGKRELKMVTTWPKNFPGLGTGAQRAADRITAATEGRITVKVYAAGELVPPFESFDAVSSGTADCMHAAAYYWQGKSKGFNFFTAVPMGLLQPEMDAWIQFGGGQELWDELGAKFNLKPLPCGNTGVQMGGWFRKEIKSVEDFKGLKFRMPGAGGEVLRKLGAAVVALPGGEIFPALQSGAIDATEWVGPWNDMAFGFYRVAKFYYWPGYHEPGSMLECTWNKGVWDSFSKADQGLITDCCLAENNAMMAEFNARNGDSLKQLIEQHGVQLREFSDEIYKAFAKASEEVLGEMATESDLVDRIYNSFLDARDKSMSWTRLANQGYANKREAAMS</sequence>
<dbReference type="SUPFAM" id="SSF53850">
    <property type="entry name" value="Periplasmic binding protein-like II"/>
    <property type="match status" value="1"/>
</dbReference>
<dbReference type="Pfam" id="PF03480">
    <property type="entry name" value="DctP"/>
    <property type="match status" value="1"/>
</dbReference>
<evidence type="ECO:0000256" key="1">
    <source>
        <dbReference type="ARBA" id="ARBA00022729"/>
    </source>
</evidence>
<feature type="binding site" evidence="2">
    <location>
        <position position="178"/>
    </location>
    <ligand>
        <name>substrate</name>
    </ligand>
</feature>
<dbReference type="PIRSF" id="PIRSF039026">
    <property type="entry name" value="SiaP"/>
    <property type="match status" value="1"/>
</dbReference>
<dbReference type="PANTHER" id="PTHR33376:SF5">
    <property type="entry name" value="EXTRACYTOPLASMIC SOLUTE RECEPTOR PROTEIN"/>
    <property type="match status" value="1"/>
</dbReference>
<dbReference type="GO" id="GO:0055085">
    <property type="term" value="P:transmembrane transport"/>
    <property type="evidence" value="ECO:0007669"/>
    <property type="project" value="InterPro"/>
</dbReference>
<dbReference type="Proteomes" id="UP000192917">
    <property type="component" value="Unassembled WGS sequence"/>
</dbReference>
<feature type="binding site" evidence="2">
    <location>
        <position position="157"/>
    </location>
    <ligand>
        <name>substrate</name>
    </ligand>
</feature>
<dbReference type="InterPro" id="IPR006311">
    <property type="entry name" value="TAT_signal"/>
</dbReference>
<feature type="binding site" evidence="3">
    <location>
        <position position="216"/>
    </location>
    <ligand>
        <name>Na(+)</name>
        <dbReference type="ChEBI" id="CHEBI:29101"/>
    </ligand>
</feature>
<reference evidence="4 5" key="1">
    <citation type="submission" date="2017-04" db="EMBL/GenBank/DDBJ databases">
        <authorList>
            <person name="Afonso C.L."/>
            <person name="Miller P.J."/>
            <person name="Scott M.A."/>
            <person name="Spackman E."/>
            <person name="Goraichik I."/>
            <person name="Dimitrov K.M."/>
            <person name="Suarez D.L."/>
            <person name="Swayne D.E."/>
        </authorList>
    </citation>
    <scope>NUCLEOTIDE SEQUENCE [LARGE SCALE GENOMIC DNA]</scope>
    <source>
        <strain evidence="4 5">USBA 355</strain>
    </source>
</reference>
<keyword evidence="3" id="KW-0479">Metal-binding</keyword>
<dbReference type="InterPro" id="IPR018389">
    <property type="entry name" value="DctP_fam"/>
</dbReference>
<feature type="binding site" evidence="3">
    <location>
        <position position="241"/>
    </location>
    <ligand>
        <name>substrate</name>
    </ligand>
</feature>
<evidence type="ECO:0000256" key="3">
    <source>
        <dbReference type="PIRSR" id="PIRSR039026-2"/>
    </source>
</evidence>
<feature type="binding site" evidence="3">
    <location>
        <position position="215"/>
    </location>
    <ligand>
        <name>substrate</name>
    </ligand>
</feature>
<accession>A0A1Y6BLR4</accession>